<dbReference type="InterPro" id="IPR050347">
    <property type="entry name" value="Bact_Beta-galactosidase"/>
</dbReference>
<dbReference type="Gene3D" id="2.60.40.10">
    <property type="entry name" value="Immunoglobulins"/>
    <property type="match status" value="2"/>
</dbReference>
<dbReference type="GO" id="GO:0004565">
    <property type="term" value="F:beta-galactosidase activity"/>
    <property type="evidence" value="ECO:0007669"/>
    <property type="project" value="UniProtKB-EC"/>
</dbReference>
<dbReference type="SUPFAM" id="SSF49785">
    <property type="entry name" value="Galactose-binding domain-like"/>
    <property type="match status" value="1"/>
</dbReference>
<keyword evidence="5 7" id="KW-0326">Glycosidase</keyword>
<dbReference type="SUPFAM" id="SSF49303">
    <property type="entry name" value="beta-Galactosidase/glucuronidase domain"/>
    <property type="match status" value="2"/>
</dbReference>
<dbReference type="eggNOG" id="COG3250">
    <property type="taxonomic scope" value="Bacteria"/>
</dbReference>
<dbReference type="SUPFAM" id="SSF51445">
    <property type="entry name" value="(Trans)glycosidases"/>
    <property type="match status" value="1"/>
</dbReference>
<dbReference type="PROSITE" id="PS00719">
    <property type="entry name" value="GLYCOSYL_HYDROL_F2_1"/>
    <property type="match status" value="1"/>
</dbReference>
<sequence length="1070" mass="119481">MTHHTSSLARPDWLTDPTVYEVNRLEPHSHHFYAPGKGPDLNPDPFAPSPCQQYLDGQWKVLVLPASQVDVEKADFAAPHYDDSVYRPITVPSCLETEGFMRPQYVNQQYPWDGRRDCTAPSVPMDLNHVALYRTTFCLNPSLTRELENSLSTSIIFHGASTAIYVWLNGTFVGYGEDSFTPSEFDISSLIKPTDNTLAVACYEFSSASWLEDQDFWRMHGLFRQVEIAVHPQGHVNNMTISTDFDQASNQGSFQASVTAQGAASLRATVCNQEGVLVWQSERTRLDQTPGPGVVTFSGTIDQAHSWSAEDPYLYTLSVQTQDSAGNLLETSIQRLGLRRFAIDPASGILALNGKRVIFKGVNRHEFDCQRGRSVTADDMIWDMHFLKRHNINAVRTSHYPNQDLWYDLCDQYGIYLIDETNIETHGTWSTPGETVVPQTNVPSSKMEWGDACCDRISSMIQRDYNHASVLMWSLGNESYAGKVFESMSRCAHSLDPIRPVHYEGVTWNRAFDHITDVESRMYAKPAEIKDYLESNPSKPYISCEYMHAMGNSLGGLKEYTDLEKYPLYQGGFIWDYIDQALTQTLPDGSKRLTYGGDWDDRPADYEFSCNGIIFADRTVSPKAAEVKELYSNIKIKLTGSGPGQIRLTINNDSLFVSTAQGGNYFTITLLADGLPVWQEKKVWDIPAGQSRTIPLSLPTDQIRIKADGPSELIYQVTYHLGQMTAWADSGYQISCGQLAHTLQKSLIKKSLTDKSDQLTSNISVATVSGRWNLGLQTTDASAGRKKTKEVLLSLAQGGIVSMTDGNDQIIARPPQILTWRPMTDNDRGCSHGFDRSVWFGAGRYATVSDIKTDVSDQSISAVYTYRLANPHHTPVTLSYQVDSTARVHLHLSYPGSAEEQTPSLPAFGLEWALPARYSNLTYYGFGDDENYQDRREGSHLGIFSTTAQQEFAPYLLPQETGNHEGVRWAQITDQQGHGLRISAGSGETRGQTFDPQAAFCLSLLPYSTLQIEDATHREDLPLHPQHTYLRTLAGQMGIGGDDSWGAPVHDRYHLAADQPLDLKISLDLL</sequence>
<dbReference type="PRINTS" id="PR00132">
    <property type="entry name" value="GLHYDRLASE2"/>
</dbReference>
<evidence type="ECO:0000256" key="6">
    <source>
        <dbReference type="ARBA" id="ARBA00032230"/>
    </source>
</evidence>
<evidence type="ECO:0000256" key="2">
    <source>
        <dbReference type="ARBA" id="ARBA00007401"/>
    </source>
</evidence>
<dbReference type="InterPro" id="IPR004199">
    <property type="entry name" value="B-gal_small/dom_5"/>
</dbReference>
<dbReference type="InterPro" id="IPR011013">
    <property type="entry name" value="Gal_mutarotase_sf_dom"/>
</dbReference>
<dbReference type="InterPro" id="IPR023230">
    <property type="entry name" value="Glyco_hydro_2_CS"/>
</dbReference>
<feature type="domain" description="Beta galactosidase small chain/" evidence="8">
    <location>
        <begin position="783"/>
        <end position="1068"/>
    </location>
</feature>
<comment type="caution">
    <text evidence="9">The sequence shown here is derived from an EMBL/GenBank/DDBJ whole genome shotgun (WGS) entry which is preliminary data.</text>
</comment>
<evidence type="ECO:0000256" key="1">
    <source>
        <dbReference type="ARBA" id="ARBA00001412"/>
    </source>
</evidence>
<dbReference type="InterPro" id="IPR032312">
    <property type="entry name" value="LacZ_4"/>
</dbReference>
<dbReference type="InterPro" id="IPR006101">
    <property type="entry name" value="Glyco_hydro_2"/>
</dbReference>
<dbReference type="PANTHER" id="PTHR46323:SF2">
    <property type="entry name" value="BETA-GALACTOSIDASE"/>
    <property type="match status" value="1"/>
</dbReference>
<dbReference type="Pfam" id="PF16353">
    <property type="entry name" value="LacZ_4"/>
    <property type="match status" value="1"/>
</dbReference>
<proteinExistence type="inferred from homology"/>
<dbReference type="RefSeq" id="WP_006293666.1">
    <property type="nucleotide sequence ID" value="NZ_GG770226.1"/>
</dbReference>
<comment type="catalytic activity">
    <reaction evidence="1 7">
        <text>Hydrolysis of terminal non-reducing beta-D-galactose residues in beta-D-galactosides.</text>
        <dbReference type="EC" id="3.2.1.23"/>
    </reaction>
</comment>
<dbReference type="PANTHER" id="PTHR46323">
    <property type="entry name" value="BETA-GALACTOSIDASE"/>
    <property type="match status" value="1"/>
</dbReference>
<evidence type="ECO:0000313" key="9">
    <source>
        <dbReference type="EMBL" id="EFG26193.1"/>
    </source>
</evidence>
<dbReference type="InterPro" id="IPR008979">
    <property type="entry name" value="Galactose-bd-like_sf"/>
</dbReference>
<dbReference type="Proteomes" id="UP000005777">
    <property type="component" value="Unassembled WGS sequence"/>
</dbReference>
<evidence type="ECO:0000256" key="4">
    <source>
        <dbReference type="ARBA" id="ARBA00022801"/>
    </source>
</evidence>
<dbReference type="Pfam" id="PF02837">
    <property type="entry name" value="Glyco_hydro_2_N"/>
    <property type="match status" value="1"/>
</dbReference>
<dbReference type="InterPro" id="IPR036156">
    <property type="entry name" value="Beta-gal/glucu_dom_sf"/>
</dbReference>
<dbReference type="GO" id="GO:0009341">
    <property type="term" value="C:beta-galactosidase complex"/>
    <property type="evidence" value="ECO:0007669"/>
    <property type="project" value="InterPro"/>
</dbReference>
<gene>
    <name evidence="9" type="ORF">HMPREF9020_01274</name>
</gene>
<dbReference type="Pfam" id="PF02836">
    <property type="entry name" value="Glyco_hydro_2_C"/>
    <property type="match status" value="1"/>
</dbReference>
<evidence type="ECO:0000256" key="5">
    <source>
        <dbReference type="ARBA" id="ARBA00023295"/>
    </source>
</evidence>
<name>W5IHB6_SCAIO</name>
<reference evidence="9 10" key="1">
    <citation type="submission" date="2012-01" db="EMBL/GenBank/DDBJ databases">
        <title>The Genome Sequence of Scardovia inopinata F0304.</title>
        <authorList>
            <consortium name="The Broad Institute Genome Sequencing Platform"/>
            <person name="Earl A."/>
            <person name="Ward D."/>
            <person name="Feldgarden M."/>
            <person name="Gevers D."/>
            <person name="Izard J."/>
            <person name="Baranova O.V."/>
            <person name="Blanton J.M."/>
            <person name="Tanner A.C."/>
            <person name="Dewhirst F.E."/>
            <person name="Young S.K."/>
            <person name="Zeng Q."/>
            <person name="Gargeya S."/>
            <person name="Fitzgerald M."/>
            <person name="Haas B."/>
            <person name="Abouelleil A."/>
            <person name="Alvarado L."/>
            <person name="Arachchi H.M."/>
            <person name="Berlin A."/>
            <person name="Chapman S.B."/>
            <person name="Gearin G."/>
            <person name="Goldberg J."/>
            <person name="Griggs A."/>
            <person name="Gujja S."/>
            <person name="Hansen M."/>
            <person name="Heiman D."/>
            <person name="Howarth C."/>
            <person name="Larimer J."/>
            <person name="Lui A."/>
            <person name="MacDonald P.J."/>
            <person name="McCowen C."/>
            <person name="Montmayeur A."/>
            <person name="Murphy C."/>
            <person name="Neiman D."/>
            <person name="Pearson M."/>
            <person name="Priest M."/>
            <person name="Roberts A."/>
            <person name="Saif S."/>
            <person name="Shea T."/>
            <person name="Sisk P."/>
            <person name="Stolte C."/>
            <person name="Sykes S."/>
            <person name="Wortman J."/>
            <person name="Nusbaum C."/>
            <person name="Birren B."/>
        </authorList>
    </citation>
    <scope>NUCLEOTIDE SEQUENCE [LARGE SCALE GENOMIC DNA]</scope>
    <source>
        <strain evidence="9 10">F0304</strain>
    </source>
</reference>
<dbReference type="GO" id="GO:0030246">
    <property type="term" value="F:carbohydrate binding"/>
    <property type="evidence" value="ECO:0007669"/>
    <property type="project" value="InterPro"/>
</dbReference>
<protein>
    <recommendedName>
        <fullName evidence="3 7">Beta-galactosidase</fullName>
        <ecNumber evidence="3 7">3.2.1.23</ecNumber>
    </recommendedName>
    <alternativeName>
        <fullName evidence="6 7">Lactase</fullName>
    </alternativeName>
</protein>
<dbReference type="Gene3D" id="2.70.98.10">
    <property type="match status" value="1"/>
</dbReference>
<dbReference type="InterPro" id="IPR017853">
    <property type="entry name" value="GH"/>
</dbReference>
<keyword evidence="4 7" id="KW-0378">Hydrolase</keyword>
<dbReference type="HOGENOM" id="CLU_002346_0_2_11"/>
<keyword evidence="10" id="KW-1185">Reference proteome</keyword>
<dbReference type="InterPro" id="IPR006103">
    <property type="entry name" value="Glyco_hydro_2_cat"/>
</dbReference>
<comment type="similarity">
    <text evidence="2 7">Belongs to the glycosyl hydrolase 2 family.</text>
</comment>
<dbReference type="GO" id="GO:0005990">
    <property type="term" value="P:lactose catabolic process"/>
    <property type="evidence" value="ECO:0007669"/>
    <property type="project" value="TreeGrafter"/>
</dbReference>
<dbReference type="Gene3D" id="3.20.20.80">
    <property type="entry name" value="Glycosidases"/>
    <property type="match status" value="1"/>
</dbReference>
<dbReference type="Gene3D" id="2.60.120.260">
    <property type="entry name" value="Galactose-binding domain-like"/>
    <property type="match status" value="1"/>
</dbReference>
<dbReference type="SUPFAM" id="SSF74650">
    <property type="entry name" value="Galactose mutarotase-like"/>
    <property type="match status" value="1"/>
</dbReference>
<evidence type="ECO:0000259" key="8">
    <source>
        <dbReference type="SMART" id="SM01038"/>
    </source>
</evidence>
<dbReference type="Pfam" id="PF00703">
    <property type="entry name" value="Glyco_hydro_2"/>
    <property type="match status" value="1"/>
</dbReference>
<organism evidence="9 10">
    <name type="scientific">Scardovia inopinata F0304</name>
    <dbReference type="NCBI Taxonomy" id="641146"/>
    <lineage>
        <taxon>Bacteria</taxon>
        <taxon>Bacillati</taxon>
        <taxon>Actinomycetota</taxon>
        <taxon>Actinomycetes</taxon>
        <taxon>Bifidobacteriales</taxon>
        <taxon>Bifidobacteriaceae</taxon>
        <taxon>Scardovia</taxon>
    </lineage>
</organism>
<dbReference type="InterPro" id="IPR014718">
    <property type="entry name" value="GH-type_carb-bd"/>
</dbReference>
<evidence type="ECO:0000256" key="3">
    <source>
        <dbReference type="ARBA" id="ARBA00012756"/>
    </source>
</evidence>
<evidence type="ECO:0000313" key="10">
    <source>
        <dbReference type="Proteomes" id="UP000005777"/>
    </source>
</evidence>
<dbReference type="EC" id="3.2.1.23" evidence="3 7"/>
<dbReference type="AlphaFoldDB" id="W5IHB6"/>
<dbReference type="InterPro" id="IPR006102">
    <property type="entry name" value="Ig-like_GH2"/>
</dbReference>
<evidence type="ECO:0000256" key="7">
    <source>
        <dbReference type="RuleBase" id="RU361154"/>
    </source>
</evidence>
<dbReference type="SMART" id="SM01038">
    <property type="entry name" value="Bgal_small_N"/>
    <property type="match status" value="1"/>
</dbReference>
<dbReference type="InterPro" id="IPR006104">
    <property type="entry name" value="Glyco_hydro_2_N"/>
</dbReference>
<dbReference type="EMBL" id="ADCX01000012">
    <property type="protein sequence ID" value="EFG26193.1"/>
    <property type="molecule type" value="Genomic_DNA"/>
</dbReference>
<dbReference type="InterPro" id="IPR013783">
    <property type="entry name" value="Ig-like_fold"/>
</dbReference>
<accession>W5IHB6</accession>
<dbReference type="Pfam" id="PF02929">
    <property type="entry name" value="Bgal_small_N"/>
    <property type="match status" value="1"/>
</dbReference>